<dbReference type="EMBL" id="JADQBC010000069">
    <property type="protein sequence ID" value="MBR8828422.1"/>
    <property type="molecule type" value="Genomic_DNA"/>
</dbReference>
<dbReference type="Gene3D" id="1.25.40.10">
    <property type="entry name" value="Tetratricopeptide repeat domain"/>
    <property type="match status" value="1"/>
</dbReference>
<comment type="caution">
    <text evidence="1">The sequence shown here is derived from an EMBL/GenBank/DDBJ whole genome shotgun (WGS) entry which is preliminary data.</text>
</comment>
<name>A0A941GUB4_9CHRO</name>
<proteinExistence type="predicted"/>
<organism evidence="1 2">
    <name type="scientific">Gomphosphaeria aponina SAG 52.96 = DSM 107014</name>
    <dbReference type="NCBI Taxonomy" id="1521640"/>
    <lineage>
        <taxon>Bacteria</taxon>
        <taxon>Bacillati</taxon>
        <taxon>Cyanobacteriota</taxon>
        <taxon>Cyanophyceae</taxon>
        <taxon>Oscillatoriophycideae</taxon>
        <taxon>Chroococcales</taxon>
        <taxon>Gomphosphaeriaceae</taxon>
        <taxon>Gomphosphaeria</taxon>
    </lineage>
</organism>
<dbReference type="InterPro" id="IPR011990">
    <property type="entry name" value="TPR-like_helical_dom_sf"/>
</dbReference>
<evidence type="ECO:0000313" key="2">
    <source>
        <dbReference type="Proteomes" id="UP000767446"/>
    </source>
</evidence>
<reference evidence="1" key="1">
    <citation type="submission" date="2021-02" db="EMBL/GenBank/DDBJ databases">
        <title>Metagenome analyses of Stigonema ocellatum DSM 106950, Chlorogloea purpurea SAG 13.99 and Gomphosphaeria aponina DSM 107014.</title>
        <authorList>
            <person name="Marter P."/>
            <person name="Huang S."/>
        </authorList>
    </citation>
    <scope>NUCLEOTIDE SEQUENCE</scope>
    <source>
        <strain evidence="1">JP213</strain>
    </source>
</reference>
<gene>
    <name evidence="1" type="ORF">DSM107014_11080</name>
</gene>
<sequence length="585" mass="65591">MSLESWLAPLKKTFSFIQLGNGNGDKSFLLKTGKGTSAKLKDIEILLQNRLNTEVFPAVPAQVRCFLRDGTLVILVQYPEPAMPYPRKVFRIIRKTLEEEQILVEVQMFLIVQGNVTPTLSGGNARIPDAELAEHIRLQDIGSRNNHSLVRSESGKLAKRKKKSWLLVGAGMTISSIFLYALTRPCVVGKCSAIPRAQKLANESTEIFKQTPLTGEIITAKTELVEAIAVLESIPVWSNYHEDAAYFIDTYEGKLKTLEEVVKALELGGQAAELGKNPPYSVAHWTQVKQMWGEAIAHLNRVKADSEFYTFAQQKIQEYQNNLGIIARQLNKEKQAFNSFKIAQDAAKIAEVRSYAAQSLSNWQLVEATWRTATEQLKLIPPQTTVYAQGQQLYQTYTHRLVAARERKKQEEFALRIYNQALSNAQLAEHSESINQWSAAVAYWQKAIETIQEIPQNSFQSSQALPLISSYTKSWENAQAQLQVALKLEQAKNDLAKTCSAMNKICEYTVEDNNIEVKLTSNYIQDVWQAALVAKAEENVADQVQLLGHISTLEKNLEIISVNAGIPLEVYNAEGVLLVTYNSSR</sequence>
<dbReference type="AlphaFoldDB" id="A0A941GUB4"/>
<evidence type="ECO:0000313" key="1">
    <source>
        <dbReference type="EMBL" id="MBR8828422.1"/>
    </source>
</evidence>
<accession>A0A941GUB4</accession>
<dbReference type="Proteomes" id="UP000767446">
    <property type="component" value="Unassembled WGS sequence"/>
</dbReference>
<protein>
    <submittedName>
        <fullName evidence="1">Uncharacterized protein</fullName>
    </submittedName>
</protein>